<proteinExistence type="predicted"/>
<dbReference type="EMBL" id="JAGGMS010000001">
    <property type="protein sequence ID" value="MBP2178743.1"/>
    <property type="molecule type" value="Genomic_DNA"/>
</dbReference>
<gene>
    <name evidence="1" type="ORF">JOM49_000269</name>
</gene>
<dbReference type="Proteomes" id="UP000741013">
    <property type="component" value="Unassembled WGS sequence"/>
</dbReference>
<protein>
    <submittedName>
        <fullName evidence="1">Uncharacterized protein</fullName>
    </submittedName>
</protein>
<keyword evidence="2" id="KW-1185">Reference proteome</keyword>
<accession>A0ABS4PH47</accession>
<comment type="caution">
    <text evidence="1">The sequence shown here is derived from an EMBL/GenBank/DDBJ whole genome shotgun (WGS) entry which is preliminary data.</text>
</comment>
<name>A0ABS4PH47_9PSEU</name>
<reference evidence="1 2" key="1">
    <citation type="submission" date="2021-03" db="EMBL/GenBank/DDBJ databases">
        <title>Sequencing the genomes of 1000 actinobacteria strains.</title>
        <authorList>
            <person name="Klenk H.-P."/>
        </authorList>
    </citation>
    <scope>NUCLEOTIDE SEQUENCE [LARGE SCALE GENOMIC DNA]</scope>
    <source>
        <strain evidence="1 2">DSM 45510</strain>
    </source>
</reference>
<organism evidence="1 2">
    <name type="scientific">Amycolatopsis magusensis</name>
    <dbReference type="NCBI Taxonomy" id="882444"/>
    <lineage>
        <taxon>Bacteria</taxon>
        <taxon>Bacillati</taxon>
        <taxon>Actinomycetota</taxon>
        <taxon>Actinomycetes</taxon>
        <taxon>Pseudonocardiales</taxon>
        <taxon>Pseudonocardiaceae</taxon>
        <taxon>Amycolatopsis</taxon>
    </lineage>
</organism>
<evidence type="ECO:0000313" key="1">
    <source>
        <dbReference type="EMBL" id="MBP2178743.1"/>
    </source>
</evidence>
<evidence type="ECO:0000313" key="2">
    <source>
        <dbReference type="Proteomes" id="UP000741013"/>
    </source>
</evidence>
<sequence length="133" mass="13938">MLEPRANEFLPLTSGAAARAGAGAVLLRAQEADVAAGACWTALIAGCANAGQWGLAPRLRQLSEATSLYVGTRWWSTDGVSHRNRVAGAQSQIEDAIAEGDGQEFAKAFSDYDNAMASAVVCGGRRRAEKQAQ</sequence>
<dbReference type="RefSeq" id="WP_209662360.1">
    <property type="nucleotide sequence ID" value="NZ_JAGGMS010000001.1"/>
</dbReference>